<keyword evidence="2" id="KW-0732">Signal</keyword>
<keyword evidence="1" id="KW-1133">Transmembrane helix</keyword>
<dbReference type="PANTHER" id="PTHR35340:SF8">
    <property type="entry name" value="ASST-DOMAIN-CONTAINING PROTEIN"/>
    <property type="match status" value="1"/>
</dbReference>
<dbReference type="Proteomes" id="UP000266188">
    <property type="component" value="Unassembled WGS sequence"/>
</dbReference>
<dbReference type="OrthoDB" id="5427350at2759"/>
<sequence length="617" mass="69630">MRTAAFRFLPGLLFSVFLGYVHGFARPEELSSSDDDRLFHFVTRPEIRASRWNVTIYHPDRISAGYWFVGPYEILDQPPEVGEPGWIGPHVYDNQGELVWSGANMFDNRNIEDFRISTVKGQDMMTLISQETGKGALIDETYQIVEEPQIDDASIVNTHEFHFIQNGERVLLIKNDKREASREQSEDIGFDGNCVAEYEHFQELDTETWEVVFDWDSKDHVRLNESTYVEGDVEDRCQDFDFFHSNSVDKTPDGDYLLSARHVDTVYKVSGKDGHIIWRLGGKMSDFGSGDWTFSRQHDVRVRDHNATHLVISILDNAKGMDSQEPTYPFSRGLLLALNEEEMTVTILKQIDHPDGEDRYAPRRGNYQLLPDGNIFMGWSEFGSQSEHAPDGTLLMHSWFTADWLGSYRAYKFNFTGRPTEKPAVHSISFPTDGGSSATVVHVSWNGDTETAYWNMYKTTADDEVRVLVGSAERTGFETAVEYGALAEYVLLEAVDKNGEILGESDIIETITSTNGDSGRFFRNPILIFCLGAVSGGIAALAFGTVCRGALPKVNIHKWISGTARYEKLPEGNTVQDVSLERFKQWKPEEISWGAEAELLRPPSRASLDFGTTNPAK</sequence>
<comment type="caution">
    <text evidence="3">The sequence shown here is derived from an EMBL/GenBank/DDBJ whole genome shotgun (WGS) entry which is preliminary data.</text>
</comment>
<feature type="signal peptide" evidence="2">
    <location>
        <begin position="1"/>
        <end position="23"/>
    </location>
</feature>
<protein>
    <submittedName>
        <fullName evidence="3">Arylsulfotransferase ASST</fullName>
    </submittedName>
</protein>
<dbReference type="GO" id="GO:0016740">
    <property type="term" value="F:transferase activity"/>
    <property type="evidence" value="ECO:0007669"/>
    <property type="project" value="UniProtKB-KW"/>
</dbReference>
<evidence type="ECO:0000313" key="4">
    <source>
        <dbReference type="Proteomes" id="UP000266188"/>
    </source>
</evidence>
<feature type="transmembrane region" description="Helical" evidence="1">
    <location>
        <begin position="526"/>
        <end position="551"/>
    </location>
</feature>
<dbReference type="EMBL" id="MVGC01000043">
    <property type="protein sequence ID" value="RJE25604.1"/>
    <property type="molecule type" value="Genomic_DNA"/>
</dbReference>
<keyword evidence="3" id="KW-0808">Transferase</keyword>
<keyword evidence="1" id="KW-0472">Membrane</keyword>
<dbReference type="Pfam" id="PF14269">
    <property type="entry name" value="Arylsulfotran_2"/>
    <property type="match status" value="1"/>
</dbReference>
<keyword evidence="1" id="KW-0812">Transmembrane</keyword>
<feature type="chain" id="PRO_5017232804" evidence="2">
    <location>
        <begin position="24"/>
        <end position="617"/>
    </location>
</feature>
<dbReference type="SUPFAM" id="SSF50998">
    <property type="entry name" value="Quinoprotein alcohol dehydrogenase-like"/>
    <property type="match status" value="1"/>
</dbReference>
<dbReference type="PANTHER" id="PTHR35340">
    <property type="entry name" value="PQQ ENZYME REPEAT PROTEIN-RELATED"/>
    <property type="match status" value="1"/>
</dbReference>
<dbReference type="AlphaFoldDB" id="A0A3A3A1P0"/>
<dbReference type="InterPro" id="IPR039535">
    <property type="entry name" value="ASST-like"/>
</dbReference>
<reference evidence="4" key="1">
    <citation type="submission" date="2017-02" db="EMBL/GenBank/DDBJ databases">
        <authorList>
            <person name="Tafer H."/>
            <person name="Lopandic K."/>
        </authorList>
    </citation>
    <scope>NUCLEOTIDE SEQUENCE [LARGE SCALE GENOMIC DNA]</scope>
    <source>
        <strain evidence="4">CBS 366.77</strain>
    </source>
</reference>
<organism evidence="3 4">
    <name type="scientific">Aspergillus sclerotialis</name>
    <dbReference type="NCBI Taxonomy" id="2070753"/>
    <lineage>
        <taxon>Eukaryota</taxon>
        <taxon>Fungi</taxon>
        <taxon>Dikarya</taxon>
        <taxon>Ascomycota</taxon>
        <taxon>Pezizomycotina</taxon>
        <taxon>Eurotiomycetes</taxon>
        <taxon>Eurotiomycetidae</taxon>
        <taxon>Eurotiales</taxon>
        <taxon>Aspergillaceae</taxon>
        <taxon>Aspergillus</taxon>
        <taxon>Aspergillus subgen. Polypaecilum</taxon>
    </lineage>
</organism>
<gene>
    <name evidence="3" type="ORF">PHISCL_02071</name>
</gene>
<evidence type="ECO:0000256" key="1">
    <source>
        <dbReference type="SAM" id="Phobius"/>
    </source>
</evidence>
<accession>A0A3A3A1P0</accession>
<evidence type="ECO:0000313" key="3">
    <source>
        <dbReference type="EMBL" id="RJE25604.1"/>
    </source>
</evidence>
<dbReference type="InterPro" id="IPR011047">
    <property type="entry name" value="Quinoprotein_ADH-like_sf"/>
</dbReference>
<name>A0A3A3A1P0_9EURO</name>
<proteinExistence type="predicted"/>
<dbReference type="InterPro" id="IPR053143">
    <property type="entry name" value="Arylsulfate_ST"/>
</dbReference>
<dbReference type="STRING" id="2070753.A0A3A3A1P0"/>
<evidence type="ECO:0000256" key="2">
    <source>
        <dbReference type="SAM" id="SignalP"/>
    </source>
</evidence>
<keyword evidence="4" id="KW-1185">Reference proteome</keyword>